<evidence type="ECO:0000259" key="3">
    <source>
        <dbReference type="Pfam" id="PF05030"/>
    </source>
</evidence>
<evidence type="ECO:0000256" key="2">
    <source>
        <dbReference type="SAM" id="MobiDB-lite"/>
    </source>
</evidence>
<protein>
    <recommendedName>
        <fullName evidence="3">SS18 N-terminal domain-containing protein</fullName>
    </recommendedName>
</protein>
<comment type="caution">
    <text evidence="4">The sequence shown here is derived from an EMBL/GenBank/DDBJ whole genome shotgun (WGS) entry which is preliminary data.</text>
</comment>
<keyword evidence="5" id="KW-1185">Reference proteome</keyword>
<comment type="similarity">
    <text evidence="1">Belongs to the SS18 family.</text>
</comment>
<dbReference type="EMBL" id="JADFTS010000004">
    <property type="protein sequence ID" value="KAF9608931.1"/>
    <property type="molecule type" value="Genomic_DNA"/>
</dbReference>
<dbReference type="Pfam" id="PF05030">
    <property type="entry name" value="SSXT"/>
    <property type="match status" value="1"/>
</dbReference>
<gene>
    <name evidence="4" type="ORF">IFM89_012099</name>
</gene>
<dbReference type="InterPro" id="IPR007726">
    <property type="entry name" value="SS18_N"/>
</dbReference>
<evidence type="ECO:0000256" key="1">
    <source>
        <dbReference type="ARBA" id="ARBA00007945"/>
    </source>
</evidence>
<organism evidence="4 5">
    <name type="scientific">Coptis chinensis</name>
    <dbReference type="NCBI Taxonomy" id="261450"/>
    <lineage>
        <taxon>Eukaryota</taxon>
        <taxon>Viridiplantae</taxon>
        <taxon>Streptophyta</taxon>
        <taxon>Embryophyta</taxon>
        <taxon>Tracheophyta</taxon>
        <taxon>Spermatophyta</taxon>
        <taxon>Magnoliopsida</taxon>
        <taxon>Ranunculales</taxon>
        <taxon>Ranunculaceae</taxon>
        <taxon>Coptidoideae</taxon>
        <taxon>Coptis</taxon>
    </lineage>
</organism>
<evidence type="ECO:0000313" key="4">
    <source>
        <dbReference type="EMBL" id="KAF9608931.1"/>
    </source>
</evidence>
<dbReference type="OrthoDB" id="10265171at2759"/>
<feature type="compositionally biased region" description="Gly residues" evidence="2">
    <location>
        <begin position="190"/>
        <end position="210"/>
    </location>
</feature>
<evidence type="ECO:0000313" key="5">
    <source>
        <dbReference type="Proteomes" id="UP000631114"/>
    </source>
</evidence>
<sequence length="222" mass="23422">MQQHIMQMQPMMTPYNPNNVTTDHIQQYLDENKSLILKILENQNCGKLSECAENQARLQRNLMYLAAIADSQPQPPNVHAQYSGAPMQPGAHYMQHQQAQQMTQQQLMAARSSLLYAQPLSAMQQQQAMHGQLGMSSGGSSGLHMMHEGSVGGNGALGGGGYPDFGRGSGGEGLQASSRAVTIASKQDVGSGGSGEGRGGNSGGQSGDGGESLYLKNGEEGN</sequence>
<feature type="compositionally biased region" description="Gly residues" evidence="2">
    <location>
        <begin position="150"/>
        <end position="173"/>
    </location>
</feature>
<feature type="region of interest" description="Disordered" evidence="2">
    <location>
        <begin position="131"/>
        <end position="222"/>
    </location>
</feature>
<proteinExistence type="inferred from homology"/>
<dbReference type="Proteomes" id="UP000631114">
    <property type="component" value="Unassembled WGS sequence"/>
</dbReference>
<feature type="domain" description="SS18 N-terminal" evidence="3">
    <location>
        <begin position="19"/>
        <end position="74"/>
    </location>
</feature>
<accession>A0A835I1T2</accession>
<name>A0A835I1T2_9MAGN</name>
<dbReference type="AlphaFoldDB" id="A0A835I1T2"/>
<reference evidence="4 5" key="1">
    <citation type="submission" date="2020-10" db="EMBL/GenBank/DDBJ databases">
        <title>The Coptis chinensis genome and diversification of protoberbering-type alkaloids.</title>
        <authorList>
            <person name="Wang B."/>
            <person name="Shu S."/>
            <person name="Song C."/>
            <person name="Liu Y."/>
        </authorList>
    </citation>
    <scope>NUCLEOTIDE SEQUENCE [LARGE SCALE GENOMIC DNA]</scope>
    <source>
        <strain evidence="4">HL-2020</strain>
        <tissue evidence="4">Leaf</tissue>
    </source>
</reference>